<keyword evidence="3" id="KW-1185">Reference proteome</keyword>
<accession>A0A9W7C9R5</accession>
<dbReference type="EMBL" id="BRXX01000250">
    <property type="protein sequence ID" value="GMI00646.1"/>
    <property type="molecule type" value="Genomic_DNA"/>
</dbReference>
<feature type="signal peptide" evidence="1">
    <location>
        <begin position="1"/>
        <end position="17"/>
    </location>
</feature>
<comment type="caution">
    <text evidence="2">The sequence shown here is derived from an EMBL/GenBank/DDBJ whole genome shotgun (WGS) entry which is preliminary data.</text>
</comment>
<reference evidence="3" key="1">
    <citation type="journal article" date="2023" name="Commun. Biol.">
        <title>Genome analysis of Parmales, the sister group of diatoms, reveals the evolutionary specialization of diatoms from phago-mixotrophs to photoautotrophs.</title>
        <authorList>
            <person name="Ban H."/>
            <person name="Sato S."/>
            <person name="Yoshikawa S."/>
            <person name="Yamada K."/>
            <person name="Nakamura Y."/>
            <person name="Ichinomiya M."/>
            <person name="Sato N."/>
            <person name="Blanc-Mathieu R."/>
            <person name="Endo H."/>
            <person name="Kuwata A."/>
            <person name="Ogata H."/>
        </authorList>
    </citation>
    <scope>NUCLEOTIDE SEQUENCE [LARGE SCALE GENOMIC DNA]</scope>
    <source>
        <strain evidence="3">NIES 3699</strain>
    </source>
</reference>
<gene>
    <name evidence="2" type="ORF">TrVE_jg13296</name>
</gene>
<evidence type="ECO:0000256" key="1">
    <source>
        <dbReference type="SAM" id="SignalP"/>
    </source>
</evidence>
<evidence type="ECO:0000313" key="2">
    <source>
        <dbReference type="EMBL" id="GMI00646.1"/>
    </source>
</evidence>
<feature type="chain" id="PRO_5040926820" evidence="1">
    <location>
        <begin position="18"/>
        <end position="198"/>
    </location>
</feature>
<organism evidence="2 3">
    <name type="scientific">Triparma verrucosa</name>
    <dbReference type="NCBI Taxonomy" id="1606542"/>
    <lineage>
        <taxon>Eukaryota</taxon>
        <taxon>Sar</taxon>
        <taxon>Stramenopiles</taxon>
        <taxon>Ochrophyta</taxon>
        <taxon>Bolidophyceae</taxon>
        <taxon>Parmales</taxon>
        <taxon>Triparmaceae</taxon>
        <taxon>Triparma</taxon>
    </lineage>
</organism>
<dbReference type="AlphaFoldDB" id="A0A9W7C9R5"/>
<keyword evidence="1" id="KW-0732">Signal</keyword>
<dbReference type="Pfam" id="PF13671">
    <property type="entry name" value="AAA_33"/>
    <property type="match status" value="1"/>
</dbReference>
<sequence length="198" mass="22022">MCKSLLVLLLLSAGTSALQQNTDMFVIFGSPGAGKSTVADAVCSAMGPAAAPLRLDLDVCVSQQMRENFAKGIYPTLEDREIFAGEALDHVEDVLAAETPKQCLVSFSFVNTDLRDIYRRRFPHARWILYDVSPRLAEERMAAREGHFYKPDEVGNRGEEWEFAPVTFEHDQLNGQDPVPVNVEKLAAILQGRRQHSS</sequence>
<dbReference type="Gene3D" id="3.40.50.300">
    <property type="entry name" value="P-loop containing nucleotide triphosphate hydrolases"/>
    <property type="match status" value="1"/>
</dbReference>
<dbReference type="Proteomes" id="UP001165160">
    <property type="component" value="Unassembled WGS sequence"/>
</dbReference>
<dbReference type="SUPFAM" id="SSF52540">
    <property type="entry name" value="P-loop containing nucleoside triphosphate hydrolases"/>
    <property type="match status" value="1"/>
</dbReference>
<name>A0A9W7C9R5_9STRA</name>
<evidence type="ECO:0000313" key="3">
    <source>
        <dbReference type="Proteomes" id="UP001165160"/>
    </source>
</evidence>
<dbReference type="InterPro" id="IPR027417">
    <property type="entry name" value="P-loop_NTPase"/>
</dbReference>
<protein>
    <submittedName>
        <fullName evidence="2">Uncharacterized protein</fullName>
    </submittedName>
</protein>
<proteinExistence type="predicted"/>